<dbReference type="InterPro" id="IPR045670">
    <property type="entry name" value="DUF5916"/>
</dbReference>
<organism evidence="4 5">
    <name type="scientific">Planctobacterium marinum</name>
    <dbReference type="NCBI Taxonomy" id="1631968"/>
    <lineage>
        <taxon>Bacteria</taxon>
        <taxon>Pseudomonadati</taxon>
        <taxon>Pseudomonadota</taxon>
        <taxon>Gammaproteobacteria</taxon>
        <taxon>Alteromonadales</taxon>
        <taxon>Alteromonadaceae</taxon>
        <taxon>Planctobacterium</taxon>
    </lineage>
</organism>
<proteinExistence type="predicted"/>
<evidence type="ECO:0000259" key="2">
    <source>
        <dbReference type="Pfam" id="PF06452"/>
    </source>
</evidence>
<name>A0AA48HUA6_9ALTE</name>
<keyword evidence="5" id="KW-1185">Reference proteome</keyword>
<gene>
    <name evidence="4" type="ORF">MACH26_15190</name>
</gene>
<evidence type="ECO:0008006" key="6">
    <source>
        <dbReference type="Google" id="ProtNLM"/>
    </source>
</evidence>
<dbReference type="GO" id="GO:0016052">
    <property type="term" value="P:carbohydrate catabolic process"/>
    <property type="evidence" value="ECO:0007669"/>
    <property type="project" value="InterPro"/>
</dbReference>
<dbReference type="GO" id="GO:0030246">
    <property type="term" value="F:carbohydrate binding"/>
    <property type="evidence" value="ECO:0007669"/>
    <property type="project" value="InterPro"/>
</dbReference>
<feature type="chain" id="PRO_5041277726" description="Carbohydrate binding family 9 domain-containing protein" evidence="1">
    <location>
        <begin position="20"/>
        <end position="786"/>
    </location>
</feature>
<evidence type="ECO:0000256" key="1">
    <source>
        <dbReference type="SAM" id="SignalP"/>
    </source>
</evidence>
<dbReference type="SUPFAM" id="SSF49344">
    <property type="entry name" value="CBD9-like"/>
    <property type="match status" value="1"/>
</dbReference>
<accession>A0AA48HUA6</accession>
<sequence>MQRLFWILFLLLFSQAGTANPPDVPKISDAIEIDGQLDESAWKQAATIELNNITWPQENIAPDVKTTVRYFENGDTLFVAFEAFDPAPEDIRAFYNDRDRVWRDDLVGIKLDPYNDHRLVFQFFVNPLGVQLDSIENVIRNSESDAWDGIWDSQGRIHEQGYTVEMAIPLRNFNFNPTEGKQTWAVEFLRFYPRNERQRISNLQIDRNNDCWACQMVEMSGFEGMQQGKSFAIVPTLVLGYGQNRELQENTGLNSVAYNFDDWSGESNIEPGLDIKWGISSDIFLNATINPDFSQVEADSAQLGVNNNFTLFFPEKRPFFLENQDMFDSLFDLVYTRNIGAPDIGAKLTGKSGKHTFGLFAADDNNTTFLVPGNLRSSVAVLDQDSNNAAVRYRYDANADLSIGILGTFRTSENYHNYTGSVDTTYRITPQDTLKAQFVLSDTQYPEWLSNDFCDEDDCRSENISCSFGNCITNEQVLRTQDTNGLNDSAFYISYNHEERDWFMYANYRDIGKDHRADLGFESRTDYNKAVVGGGLLWYGEEDDWWTRSELRGDWDITHNDAGELIEREVEAIFNFSGPMQSFAEIGCVLNEHVGIRLDASKLEIDGNTTLFDRNFCFLYGNIQPASGVFLENEFVVGKQIDFANNRLADRFTWIPGFEYSINAHLRAELNYLYEKLEADGAEVFTAHQADLRLKYNLDVRNSIKLSVIYTRIKHNLDNQPARNPDNYPDERYTDIATQLIYSYKINPQTVFFAGYADRAFKDDRIDSLERDNRSLFLKFSYAWLM</sequence>
<dbReference type="RefSeq" id="WP_338292024.1">
    <property type="nucleotide sequence ID" value="NZ_AP027272.1"/>
</dbReference>
<feature type="domain" description="DUF5916" evidence="3">
    <location>
        <begin position="261"/>
        <end position="344"/>
    </location>
</feature>
<evidence type="ECO:0000313" key="4">
    <source>
        <dbReference type="EMBL" id="BDX05998.1"/>
    </source>
</evidence>
<dbReference type="AlphaFoldDB" id="A0AA48HUA6"/>
<reference evidence="4" key="1">
    <citation type="submission" date="2023-01" db="EMBL/GenBank/DDBJ databases">
        <title>Complete genome sequence of Planctobacterium marinum strain Dej080120_11.</title>
        <authorList>
            <person name="Ueki S."/>
            <person name="Maruyama F."/>
        </authorList>
    </citation>
    <scope>NUCLEOTIDE SEQUENCE</scope>
    <source>
        <strain evidence="4">Dej080120_11</strain>
    </source>
</reference>
<dbReference type="Pfam" id="PF19313">
    <property type="entry name" value="DUF5916"/>
    <property type="match status" value="1"/>
</dbReference>
<dbReference type="Gene3D" id="2.60.40.1190">
    <property type="match status" value="1"/>
</dbReference>
<dbReference type="Proteomes" id="UP001333710">
    <property type="component" value="Chromosome"/>
</dbReference>
<dbReference type="CDD" id="cd09618">
    <property type="entry name" value="CBM9_like_2"/>
    <property type="match status" value="1"/>
</dbReference>
<dbReference type="GO" id="GO:0004553">
    <property type="term" value="F:hydrolase activity, hydrolyzing O-glycosyl compounds"/>
    <property type="evidence" value="ECO:0007669"/>
    <property type="project" value="InterPro"/>
</dbReference>
<dbReference type="KEGG" id="pmaw:MACH26_15190"/>
<evidence type="ECO:0000259" key="3">
    <source>
        <dbReference type="Pfam" id="PF19313"/>
    </source>
</evidence>
<dbReference type="InterPro" id="IPR010502">
    <property type="entry name" value="Carb-bd_dom_fam9"/>
</dbReference>
<protein>
    <recommendedName>
        <fullName evidence="6">Carbohydrate binding family 9 domain-containing protein</fullName>
    </recommendedName>
</protein>
<feature type="domain" description="Carbohydrate-binding" evidence="2">
    <location>
        <begin position="33"/>
        <end position="182"/>
    </location>
</feature>
<evidence type="ECO:0000313" key="5">
    <source>
        <dbReference type="Proteomes" id="UP001333710"/>
    </source>
</evidence>
<keyword evidence="1" id="KW-0732">Signal</keyword>
<dbReference type="Pfam" id="PF06452">
    <property type="entry name" value="CBM9_1"/>
    <property type="match status" value="1"/>
</dbReference>
<dbReference type="EMBL" id="AP027272">
    <property type="protein sequence ID" value="BDX05998.1"/>
    <property type="molecule type" value="Genomic_DNA"/>
</dbReference>
<feature type="signal peptide" evidence="1">
    <location>
        <begin position="1"/>
        <end position="19"/>
    </location>
</feature>